<name>A0A6L2JG90_TANCI</name>
<organism evidence="2">
    <name type="scientific">Tanacetum cinerariifolium</name>
    <name type="common">Dalmatian daisy</name>
    <name type="synonym">Chrysanthemum cinerariifolium</name>
    <dbReference type="NCBI Taxonomy" id="118510"/>
    <lineage>
        <taxon>Eukaryota</taxon>
        <taxon>Viridiplantae</taxon>
        <taxon>Streptophyta</taxon>
        <taxon>Embryophyta</taxon>
        <taxon>Tracheophyta</taxon>
        <taxon>Spermatophyta</taxon>
        <taxon>Magnoliopsida</taxon>
        <taxon>eudicotyledons</taxon>
        <taxon>Gunneridae</taxon>
        <taxon>Pentapetalae</taxon>
        <taxon>asterids</taxon>
        <taxon>campanulids</taxon>
        <taxon>Asterales</taxon>
        <taxon>Asteraceae</taxon>
        <taxon>Asteroideae</taxon>
        <taxon>Anthemideae</taxon>
        <taxon>Anthemidinae</taxon>
        <taxon>Tanacetum</taxon>
    </lineage>
</organism>
<evidence type="ECO:0000259" key="1">
    <source>
        <dbReference type="Pfam" id="PF13966"/>
    </source>
</evidence>
<dbReference type="InterPro" id="IPR026960">
    <property type="entry name" value="RVT-Znf"/>
</dbReference>
<accession>A0A6L2JG90</accession>
<gene>
    <name evidence="2" type="ORF">Tci_007670</name>
</gene>
<feature type="domain" description="Reverse transcriptase zinc-binding" evidence="1">
    <location>
        <begin position="133"/>
        <end position="197"/>
    </location>
</feature>
<dbReference type="Pfam" id="PF13966">
    <property type="entry name" value="zf-RVT"/>
    <property type="match status" value="1"/>
</dbReference>
<comment type="caution">
    <text evidence="2">The sequence shown here is derived from an EMBL/GenBank/DDBJ whole genome shotgun (WGS) entry which is preliminary data.</text>
</comment>
<sequence length="281" mass="32118">MFSSPNELWVKVVKAFHGHEGGFDNNGCSFKGIWANIVGSSNFLYSKGIILSNSFRFKAGCGTRIRFWKDIWNWSRTNLGARNLSFFRDILNEIGQVNIKVSEDTCVWILGPKGTFTVKDARNLIDQKSLPSTTLEKSIPRKVNIFIWRLSLDRIPHTLNLSLRGMDIPTISCSSCNTNVESANHIFFECTIASDMWKLVYRWCDIPFIQALSFEAFKDWFSFGMLLKIINTSFTLSLHRFFGGFGDSKIVLLLTLNRRGKVTFLIMFVFLRFLGSTTEAN</sequence>
<dbReference type="AlphaFoldDB" id="A0A6L2JG90"/>
<protein>
    <recommendedName>
        <fullName evidence="1">Reverse transcriptase zinc-binding domain-containing protein</fullName>
    </recommendedName>
</protein>
<dbReference type="EMBL" id="BKCJ010000720">
    <property type="protein sequence ID" value="GEU35692.1"/>
    <property type="molecule type" value="Genomic_DNA"/>
</dbReference>
<evidence type="ECO:0000313" key="2">
    <source>
        <dbReference type="EMBL" id="GEU35692.1"/>
    </source>
</evidence>
<proteinExistence type="predicted"/>
<reference evidence="2" key="1">
    <citation type="journal article" date="2019" name="Sci. Rep.">
        <title>Draft genome of Tanacetum cinerariifolium, the natural source of mosquito coil.</title>
        <authorList>
            <person name="Yamashiro T."/>
            <person name="Shiraishi A."/>
            <person name="Satake H."/>
            <person name="Nakayama K."/>
        </authorList>
    </citation>
    <scope>NUCLEOTIDE SEQUENCE</scope>
</reference>